<evidence type="ECO:0000256" key="2">
    <source>
        <dbReference type="SAM" id="MobiDB-lite"/>
    </source>
</evidence>
<accession>A0ABV5RYC6</accession>
<name>A0ABV5RYC6_9ACTN</name>
<evidence type="ECO:0000256" key="1">
    <source>
        <dbReference type="ARBA" id="ARBA00022801"/>
    </source>
</evidence>
<organism evidence="4 5">
    <name type="scientific">Nonomuraea helvata</name>
    <dbReference type="NCBI Taxonomy" id="37484"/>
    <lineage>
        <taxon>Bacteria</taxon>
        <taxon>Bacillati</taxon>
        <taxon>Actinomycetota</taxon>
        <taxon>Actinomycetes</taxon>
        <taxon>Streptosporangiales</taxon>
        <taxon>Streptosporangiaceae</taxon>
        <taxon>Nonomuraea</taxon>
    </lineage>
</organism>
<dbReference type="EMBL" id="JBHMBW010000010">
    <property type="protein sequence ID" value="MFB9623769.1"/>
    <property type="molecule type" value="Genomic_DNA"/>
</dbReference>
<gene>
    <name evidence="4" type="ORF">ACFFSA_11850</name>
</gene>
<comment type="caution">
    <text evidence="4">The sequence shown here is derived from an EMBL/GenBank/DDBJ whole genome shotgun (WGS) entry which is preliminary data.</text>
</comment>
<dbReference type="InterPro" id="IPR001279">
    <property type="entry name" value="Metallo-B-lactamas"/>
</dbReference>
<dbReference type="PANTHER" id="PTHR43546:SF9">
    <property type="entry name" value="L-ASCORBATE-6-PHOSPHATE LACTONASE ULAG-RELATED"/>
    <property type="match status" value="1"/>
</dbReference>
<evidence type="ECO:0000313" key="4">
    <source>
        <dbReference type="EMBL" id="MFB9623769.1"/>
    </source>
</evidence>
<keyword evidence="1" id="KW-0378">Hydrolase</keyword>
<dbReference type="InterPro" id="IPR036866">
    <property type="entry name" value="RibonucZ/Hydroxyglut_hydro"/>
</dbReference>
<reference evidence="4 5" key="1">
    <citation type="submission" date="2024-09" db="EMBL/GenBank/DDBJ databases">
        <authorList>
            <person name="Sun Q."/>
            <person name="Mori K."/>
        </authorList>
    </citation>
    <scope>NUCLEOTIDE SEQUENCE [LARGE SCALE GENOMIC DNA]</scope>
    <source>
        <strain evidence="4 5">JCM 3143</strain>
    </source>
</reference>
<dbReference type="Proteomes" id="UP001589532">
    <property type="component" value="Unassembled WGS sequence"/>
</dbReference>
<dbReference type="Gene3D" id="3.60.15.10">
    <property type="entry name" value="Ribonuclease Z/Hydroxyacylglutathione hydrolase-like"/>
    <property type="match status" value="1"/>
</dbReference>
<proteinExistence type="predicted"/>
<keyword evidence="5" id="KW-1185">Reference proteome</keyword>
<evidence type="ECO:0000259" key="3">
    <source>
        <dbReference type="Pfam" id="PF12706"/>
    </source>
</evidence>
<dbReference type="PANTHER" id="PTHR43546">
    <property type="entry name" value="UPF0173 METAL-DEPENDENT HYDROLASE MJ1163-RELATED"/>
    <property type="match status" value="1"/>
</dbReference>
<sequence length="273" mass="27279">MEIRYVGGPTAVLEIGGVRLLTDPTFDAPGDYPIGNRALTKTTGPAVEVSSLGPVDAVLLSHDQHPDNLDQAGRDHLASVPLTLSTQSAAARLGGSVRALPNWTSVTLGDGLTVTGVPAQHGPDGTEHLVGEVTGFVLSGEGLPTVYVSGDNASLDVVREVVKRVGPVDVALLFAGGARTPLVDGFLTLNSDDAVTAAEILGAVRGAAALRALGALHAGAGDGGEGVRRVRRPAAAAGAGRDHAPPLTRVLAATGGGSARGETGSPSGPRLAG</sequence>
<evidence type="ECO:0000313" key="5">
    <source>
        <dbReference type="Proteomes" id="UP001589532"/>
    </source>
</evidence>
<dbReference type="InterPro" id="IPR050114">
    <property type="entry name" value="UPF0173_UPF0282_UlaG_hydrolase"/>
</dbReference>
<dbReference type="RefSeq" id="WP_344997464.1">
    <property type="nucleotide sequence ID" value="NZ_BAAAXV010000009.1"/>
</dbReference>
<protein>
    <submittedName>
        <fullName evidence="4">MBL fold metallo-hydrolase</fullName>
    </submittedName>
</protein>
<dbReference type="Pfam" id="PF12706">
    <property type="entry name" value="Lactamase_B_2"/>
    <property type="match status" value="1"/>
</dbReference>
<dbReference type="SUPFAM" id="SSF56281">
    <property type="entry name" value="Metallo-hydrolase/oxidoreductase"/>
    <property type="match status" value="1"/>
</dbReference>
<feature type="domain" description="Metallo-beta-lactamase" evidence="3">
    <location>
        <begin position="19"/>
        <end position="204"/>
    </location>
</feature>
<feature type="region of interest" description="Disordered" evidence="2">
    <location>
        <begin position="232"/>
        <end position="273"/>
    </location>
</feature>